<dbReference type="Proteomes" id="UP001432209">
    <property type="component" value="Chromosome"/>
</dbReference>
<evidence type="ECO:0000313" key="2">
    <source>
        <dbReference type="EMBL" id="WUX51282.1"/>
    </source>
</evidence>
<evidence type="ECO:0000313" key="3">
    <source>
        <dbReference type="Proteomes" id="UP001432209"/>
    </source>
</evidence>
<dbReference type="RefSeq" id="WP_329074920.1">
    <property type="nucleotide sequence ID" value="NZ_CP109495.1"/>
</dbReference>
<reference evidence="2" key="1">
    <citation type="submission" date="2022-10" db="EMBL/GenBank/DDBJ databases">
        <title>The complete genomes of actinobacterial strains from the NBC collection.</title>
        <authorList>
            <person name="Joergensen T.S."/>
            <person name="Alvarez Arevalo M."/>
            <person name="Sterndorff E.B."/>
            <person name="Faurdal D."/>
            <person name="Vuksanovic O."/>
            <person name="Mourched A.-S."/>
            <person name="Charusanti P."/>
            <person name="Shaw S."/>
            <person name="Blin K."/>
            <person name="Weber T."/>
        </authorList>
    </citation>
    <scope>NUCLEOTIDE SEQUENCE</scope>
    <source>
        <strain evidence="2">NBC_01432</strain>
    </source>
</reference>
<protein>
    <submittedName>
        <fullName evidence="2">Uncharacterized protein</fullName>
    </submittedName>
</protein>
<evidence type="ECO:0000256" key="1">
    <source>
        <dbReference type="SAM" id="MobiDB-lite"/>
    </source>
</evidence>
<accession>A0ABZ1ZXT7</accession>
<sequence>MNPDVRRQLIPRGDVLRLVGVLDGMKAKLLDAAHGWQLLDDTGHVPAAPAYADLLQHAADAQSLSADVVRLTADFARSPHSTTRAGRSVLAHLARAATMSSNAAPHFAETAETALSPRPAEATDRHYRDNRMVIDHATARAYLRRASESLRDAATELNNHLELHRLFPAPSRQQSPAPPPGRSARRR</sequence>
<organism evidence="2 3">
    <name type="scientific">Streptomyces niveus</name>
    <name type="common">Streptomyces spheroides</name>
    <dbReference type="NCBI Taxonomy" id="193462"/>
    <lineage>
        <taxon>Bacteria</taxon>
        <taxon>Bacillati</taxon>
        <taxon>Actinomycetota</taxon>
        <taxon>Actinomycetes</taxon>
        <taxon>Kitasatosporales</taxon>
        <taxon>Streptomycetaceae</taxon>
        <taxon>Streptomyces</taxon>
    </lineage>
</organism>
<dbReference type="EMBL" id="CP109495">
    <property type="protein sequence ID" value="WUX51282.1"/>
    <property type="molecule type" value="Genomic_DNA"/>
</dbReference>
<feature type="region of interest" description="Disordered" evidence="1">
    <location>
        <begin position="165"/>
        <end position="187"/>
    </location>
</feature>
<gene>
    <name evidence="2" type="ORF">OG442_06860</name>
</gene>
<proteinExistence type="predicted"/>
<name>A0ABZ1ZXT7_STRNV</name>
<keyword evidence="3" id="KW-1185">Reference proteome</keyword>